<dbReference type="SUPFAM" id="SSF57783">
    <property type="entry name" value="Zinc beta-ribbon"/>
    <property type="match status" value="1"/>
</dbReference>
<dbReference type="Gene3D" id="3.90.580.10">
    <property type="entry name" value="Zinc finger, CHC2-type domain"/>
    <property type="match status" value="1"/>
</dbReference>
<dbReference type="GO" id="GO:0003677">
    <property type="term" value="F:DNA binding"/>
    <property type="evidence" value="ECO:0007669"/>
    <property type="project" value="UniProtKB-KW"/>
</dbReference>
<dbReference type="FunFam" id="3.90.580.10:FF:000001">
    <property type="entry name" value="DNA primase"/>
    <property type="match status" value="1"/>
</dbReference>
<dbReference type="GO" id="GO:0005737">
    <property type="term" value="C:cytoplasm"/>
    <property type="evidence" value="ECO:0007669"/>
    <property type="project" value="TreeGrafter"/>
</dbReference>
<evidence type="ECO:0000256" key="6">
    <source>
        <dbReference type="ARBA" id="ARBA00022723"/>
    </source>
</evidence>
<dbReference type="GO" id="GO:0008270">
    <property type="term" value="F:zinc ion binding"/>
    <property type="evidence" value="ECO:0007669"/>
    <property type="project" value="UniProtKB-UniRule"/>
</dbReference>
<dbReference type="Pfam" id="PF13155">
    <property type="entry name" value="Toprim_2"/>
    <property type="match status" value="1"/>
</dbReference>
<evidence type="ECO:0000256" key="5">
    <source>
        <dbReference type="ARBA" id="ARBA00022705"/>
    </source>
</evidence>
<dbReference type="InterPro" id="IPR016136">
    <property type="entry name" value="DNA_helicase_N/primase_C"/>
</dbReference>
<comment type="cofactor">
    <cofactor evidence="12 13 14">
        <name>Zn(2+)</name>
        <dbReference type="ChEBI" id="CHEBI:29105"/>
    </cofactor>
    <text evidence="12 13 14">Binds 1 zinc ion per monomer.</text>
</comment>
<evidence type="ECO:0000256" key="9">
    <source>
        <dbReference type="ARBA" id="ARBA00022842"/>
    </source>
</evidence>
<comment type="caution">
    <text evidence="16">The sequence shown here is derived from an EMBL/GenBank/DDBJ whole genome shotgun (WGS) entry which is preliminary data.</text>
</comment>
<comment type="function">
    <text evidence="12 13">RNA polymerase that catalyzes the synthesis of short RNA molecules used as primers for DNA polymerase during DNA replication.</text>
</comment>
<dbReference type="GO" id="GO:0006269">
    <property type="term" value="P:DNA replication, synthesis of primer"/>
    <property type="evidence" value="ECO:0007669"/>
    <property type="project" value="UniProtKB-UniRule"/>
</dbReference>
<dbReference type="NCBIfam" id="TIGR01391">
    <property type="entry name" value="dnaG"/>
    <property type="match status" value="1"/>
</dbReference>
<keyword evidence="10 12" id="KW-0238">DNA-binding</keyword>
<evidence type="ECO:0000256" key="3">
    <source>
        <dbReference type="ARBA" id="ARBA00022679"/>
    </source>
</evidence>
<dbReference type="Pfam" id="PF08275">
    <property type="entry name" value="DNAG_N"/>
    <property type="match status" value="1"/>
</dbReference>
<dbReference type="EMBL" id="DVNH01000016">
    <property type="protein sequence ID" value="HIU51371.1"/>
    <property type="molecule type" value="Genomic_DNA"/>
</dbReference>
<name>A0A9D1M0N8_9FIRM</name>
<keyword evidence="8 12" id="KW-0862">Zinc</keyword>
<sequence length="595" mass="68038">MVRYSDELIDEVKNSNDIVDVISQYMALKRSGRNYFGLCPFHNEKSPSFSVSPDKQIFHCFGCGVGGNVIHFISKIEGIGFRESLEFLAERAGITLPVLEQDKDNKLQQLAAKVYEINKVAAYFYHENLYKPTSKLAQEYVKKRKLDNSTLKNFVIGYSGNFDELYRVLKQKGFSDSEILSSDLVNQNQNGRFIDRFRNRLMFPIQDVRGRFIAFGGRVLDDSKPKYINSPENIVYHKGKHLFGLYNAKKADTSKIIIVEGYMDAISLHQRGITNAVASLGTALTEAQGRLLRRSSEQIIIGYDSDGAGQAATMRGLEILSNLGCDVRILQLEGAKDPDEFVTKYGSGRFEKYVENAISLVEFKVKTLKKDLNLENTSDKIKFLNEIAKILAKVDNHIEQEVYIDKISKEYLISKEAIYSEIKKLTYPNSTGAKVLEKPVARYNIPRKEDTKVSEVIRKRENTIIALLTLQNQNVYPKIKSEITPEMFQVEENKAIVKRIYEEYQKGVTSIYDVVSLFSDEAIINHLTEILAEDYEITDVDKCIEDIINAYKKEQLIEYRNEILKQLENTNLSKEEMTNLETELNLVIIKLAKMK</sequence>
<organism evidence="16 17">
    <name type="scientific">Candidatus Merdicola faecigallinarum</name>
    <dbReference type="NCBI Taxonomy" id="2840862"/>
    <lineage>
        <taxon>Bacteria</taxon>
        <taxon>Bacillati</taxon>
        <taxon>Bacillota</taxon>
        <taxon>Clostridia</taxon>
        <taxon>Candidatus Merdicola</taxon>
    </lineage>
</organism>
<dbReference type="Proteomes" id="UP000824093">
    <property type="component" value="Unassembled WGS sequence"/>
</dbReference>
<dbReference type="Pfam" id="PF10410">
    <property type="entry name" value="DnaB_bind"/>
    <property type="match status" value="1"/>
</dbReference>
<dbReference type="InterPro" id="IPR037068">
    <property type="entry name" value="DNA_primase_core_N_sf"/>
</dbReference>
<keyword evidence="7 12" id="KW-0863">Zinc-finger</keyword>
<evidence type="ECO:0000259" key="15">
    <source>
        <dbReference type="PROSITE" id="PS50880"/>
    </source>
</evidence>
<comment type="similarity">
    <text evidence="12 13">Belongs to the DnaG primase family.</text>
</comment>
<gene>
    <name evidence="12" type="primary">dnaG</name>
    <name evidence="16" type="ORF">IAB70_01910</name>
</gene>
<dbReference type="Pfam" id="PF01807">
    <property type="entry name" value="Zn_ribbon_DnaG"/>
    <property type="match status" value="1"/>
</dbReference>
<reference evidence="16" key="1">
    <citation type="submission" date="2020-10" db="EMBL/GenBank/DDBJ databases">
        <authorList>
            <person name="Gilroy R."/>
        </authorList>
    </citation>
    <scope>NUCLEOTIDE SEQUENCE</scope>
    <source>
        <strain evidence="16">CHK195-15760</strain>
    </source>
</reference>
<dbReference type="HAMAP" id="MF_00974">
    <property type="entry name" value="DNA_primase_DnaG"/>
    <property type="match status" value="1"/>
</dbReference>
<evidence type="ECO:0000256" key="1">
    <source>
        <dbReference type="ARBA" id="ARBA00022478"/>
    </source>
</evidence>
<evidence type="ECO:0000313" key="17">
    <source>
        <dbReference type="Proteomes" id="UP000824093"/>
    </source>
</evidence>
<dbReference type="InterPro" id="IPR013264">
    <property type="entry name" value="DNAG_N"/>
</dbReference>
<dbReference type="PANTHER" id="PTHR30313">
    <property type="entry name" value="DNA PRIMASE"/>
    <property type="match status" value="1"/>
</dbReference>
<comment type="subunit">
    <text evidence="12">Monomer. Interacts with DnaB.</text>
</comment>
<dbReference type="InterPro" id="IPR050219">
    <property type="entry name" value="DnaG_primase"/>
</dbReference>
<dbReference type="GO" id="GO:0003899">
    <property type="term" value="F:DNA-directed RNA polymerase activity"/>
    <property type="evidence" value="ECO:0007669"/>
    <property type="project" value="UniProtKB-UniRule"/>
</dbReference>
<dbReference type="InterPro" id="IPR036977">
    <property type="entry name" value="DNA_primase_Znf_CHC2"/>
</dbReference>
<dbReference type="InterPro" id="IPR002694">
    <property type="entry name" value="Znf_CHC2"/>
</dbReference>
<protein>
    <recommendedName>
        <fullName evidence="12 13">DNA primase</fullName>
        <ecNumber evidence="12">2.7.7.101</ecNumber>
    </recommendedName>
</protein>
<evidence type="ECO:0000256" key="2">
    <source>
        <dbReference type="ARBA" id="ARBA00022515"/>
    </source>
</evidence>
<dbReference type="InterPro" id="IPR030846">
    <property type="entry name" value="DnaG_bac"/>
</dbReference>
<proteinExistence type="inferred from homology"/>
<evidence type="ECO:0000256" key="7">
    <source>
        <dbReference type="ARBA" id="ARBA00022771"/>
    </source>
</evidence>
<dbReference type="PROSITE" id="PS50880">
    <property type="entry name" value="TOPRIM"/>
    <property type="match status" value="1"/>
</dbReference>
<keyword evidence="11 12" id="KW-0804">Transcription</keyword>
<dbReference type="Gene3D" id="3.40.1360.10">
    <property type="match status" value="1"/>
</dbReference>
<evidence type="ECO:0000256" key="8">
    <source>
        <dbReference type="ARBA" id="ARBA00022833"/>
    </source>
</evidence>
<keyword evidence="9" id="KW-0460">Magnesium</keyword>
<keyword evidence="4 12" id="KW-0548">Nucleotidyltransferase</keyword>
<dbReference type="InterPro" id="IPR006295">
    <property type="entry name" value="DNA_primase_DnaG"/>
</dbReference>
<keyword evidence="1 12" id="KW-0240">DNA-directed RNA polymerase</keyword>
<dbReference type="InterPro" id="IPR034151">
    <property type="entry name" value="TOPRIM_DnaG_bac"/>
</dbReference>
<feature type="domain" description="Toprim" evidence="15">
    <location>
        <begin position="254"/>
        <end position="335"/>
    </location>
</feature>
<dbReference type="AlphaFoldDB" id="A0A9D1M0N8"/>
<comment type="catalytic activity">
    <reaction evidence="12">
        <text>ssDNA + n NTP = ssDNA/pppN(pN)n-1 hybrid + (n-1) diphosphate.</text>
        <dbReference type="EC" id="2.7.7.101"/>
    </reaction>
</comment>
<dbReference type="SMART" id="SM00400">
    <property type="entry name" value="ZnF_CHCC"/>
    <property type="match status" value="1"/>
</dbReference>
<keyword evidence="3 12" id="KW-0808">Transferase</keyword>
<evidence type="ECO:0000256" key="11">
    <source>
        <dbReference type="ARBA" id="ARBA00023163"/>
    </source>
</evidence>
<dbReference type="FunFam" id="3.90.980.10:FF:000001">
    <property type="entry name" value="DNA primase"/>
    <property type="match status" value="1"/>
</dbReference>
<evidence type="ECO:0000256" key="13">
    <source>
        <dbReference type="PIRNR" id="PIRNR002811"/>
    </source>
</evidence>
<feature type="zinc finger region" description="CHC2-type" evidence="12 14">
    <location>
        <begin position="39"/>
        <end position="63"/>
    </location>
</feature>
<accession>A0A9D1M0N8</accession>
<dbReference type="InterPro" id="IPR019475">
    <property type="entry name" value="DNA_primase_DnaB-bd"/>
</dbReference>
<dbReference type="FunFam" id="3.40.1360.10:FF:000002">
    <property type="entry name" value="DNA primase"/>
    <property type="match status" value="1"/>
</dbReference>
<dbReference type="SUPFAM" id="SSF56731">
    <property type="entry name" value="DNA primase core"/>
    <property type="match status" value="1"/>
</dbReference>
<evidence type="ECO:0000313" key="16">
    <source>
        <dbReference type="EMBL" id="HIU51371.1"/>
    </source>
</evidence>
<evidence type="ECO:0000256" key="14">
    <source>
        <dbReference type="PIRSR" id="PIRSR002811-1"/>
    </source>
</evidence>
<dbReference type="InterPro" id="IPR006171">
    <property type="entry name" value="TOPRIM_dom"/>
</dbReference>
<reference evidence="16" key="2">
    <citation type="journal article" date="2021" name="PeerJ">
        <title>Extensive microbial diversity within the chicken gut microbiome revealed by metagenomics and culture.</title>
        <authorList>
            <person name="Gilroy R."/>
            <person name="Ravi A."/>
            <person name="Getino M."/>
            <person name="Pursley I."/>
            <person name="Horton D.L."/>
            <person name="Alikhan N.F."/>
            <person name="Baker D."/>
            <person name="Gharbi K."/>
            <person name="Hall N."/>
            <person name="Watson M."/>
            <person name="Adriaenssens E.M."/>
            <person name="Foster-Nyarko E."/>
            <person name="Jarju S."/>
            <person name="Secka A."/>
            <person name="Antonio M."/>
            <person name="Oren A."/>
            <person name="Chaudhuri R.R."/>
            <person name="La Ragione R."/>
            <person name="Hildebrand F."/>
            <person name="Pallen M.J."/>
        </authorList>
    </citation>
    <scope>NUCLEOTIDE SEQUENCE</scope>
    <source>
        <strain evidence="16">CHK195-15760</strain>
    </source>
</reference>
<evidence type="ECO:0000256" key="4">
    <source>
        <dbReference type="ARBA" id="ARBA00022695"/>
    </source>
</evidence>
<dbReference type="Gene3D" id="3.90.980.10">
    <property type="entry name" value="DNA primase, catalytic core, N-terminal domain"/>
    <property type="match status" value="1"/>
</dbReference>
<comment type="domain">
    <text evidence="12">Contains an N-terminal zinc-binding domain, a central core domain that contains the primase activity, and a C-terminal DnaB-binding domain.</text>
</comment>
<dbReference type="GO" id="GO:0000428">
    <property type="term" value="C:DNA-directed RNA polymerase complex"/>
    <property type="evidence" value="ECO:0007669"/>
    <property type="project" value="UniProtKB-KW"/>
</dbReference>
<evidence type="ECO:0000256" key="10">
    <source>
        <dbReference type="ARBA" id="ARBA00023125"/>
    </source>
</evidence>
<dbReference type="CDD" id="cd03364">
    <property type="entry name" value="TOPRIM_DnaG_primases"/>
    <property type="match status" value="1"/>
</dbReference>
<dbReference type="PIRSF" id="PIRSF002811">
    <property type="entry name" value="DnaG"/>
    <property type="match status" value="1"/>
</dbReference>
<dbReference type="Gene3D" id="1.10.860.10">
    <property type="entry name" value="DNAb Helicase, Chain A"/>
    <property type="match status" value="1"/>
</dbReference>
<dbReference type="EC" id="2.7.7.101" evidence="12"/>
<dbReference type="PANTHER" id="PTHR30313:SF2">
    <property type="entry name" value="DNA PRIMASE"/>
    <property type="match status" value="1"/>
</dbReference>
<keyword evidence="2 12" id="KW-0639">Primosome</keyword>
<keyword evidence="5 12" id="KW-0235">DNA replication</keyword>
<keyword evidence="6 12" id="KW-0479">Metal-binding</keyword>
<dbReference type="SMART" id="SM00493">
    <property type="entry name" value="TOPRIM"/>
    <property type="match status" value="1"/>
</dbReference>
<evidence type="ECO:0000256" key="12">
    <source>
        <dbReference type="HAMAP-Rule" id="MF_00974"/>
    </source>
</evidence>
<dbReference type="GO" id="GO:1990077">
    <property type="term" value="C:primosome complex"/>
    <property type="evidence" value="ECO:0007669"/>
    <property type="project" value="UniProtKB-KW"/>
</dbReference>